<dbReference type="InterPro" id="IPR002108">
    <property type="entry name" value="ADF-H"/>
</dbReference>
<dbReference type="Gene3D" id="3.40.20.10">
    <property type="entry name" value="Severin"/>
    <property type="match status" value="1"/>
</dbReference>
<evidence type="ECO:0000313" key="4">
    <source>
        <dbReference type="EMBL" id="KAG6502717.1"/>
    </source>
</evidence>
<feature type="region of interest" description="Disordered" evidence="2">
    <location>
        <begin position="1"/>
        <end position="45"/>
    </location>
</feature>
<sequence length="462" mass="53547">MVNKRIQKLLQNTRGRSRREESNNRGLNSENEPQDVPLPHSPSETQNAELDLQHNVEHNEEGSSQRSQNTRDRTVMRDVHSLGPNDLLVVRFNERGQPYGEMQPTLSNFVGMIARNGNLLPLSFLDWRKIPKNRLDLAWGYVTEHFCIPTRHKKIVMQMMGVAWRRWRTEVKATSYDPNIPLDELLQIRPVPHKLTLEVWETLCDYWKKNEENGIKPTRIEILELSCHSKKKGRSPIADEAIQHEALLNEAVKRHLQDMPEGTDPRQVHEQAFREVFRPEHSGRVRCLGAGALPSQVFPDQYKRSHCQGYDTASDAIEKFKEMKEKIKEMEAREAEREARLQAEMEAREAQRKIEMEQSMRRMQEQQFQNFIRIMQSMMVGTAGGSQGPETLPGQSNASSGLGVADDCKDICLELQRKKTRRYVIFKIDEKQKEVIVEKLGAATESYDEFMASLPEKDCRRF</sequence>
<gene>
    <name evidence="4" type="ORF">ZIOFF_035003</name>
</gene>
<reference evidence="4 5" key="1">
    <citation type="submission" date="2020-08" db="EMBL/GenBank/DDBJ databases">
        <title>Plant Genome Project.</title>
        <authorList>
            <person name="Zhang R.-G."/>
        </authorList>
    </citation>
    <scope>NUCLEOTIDE SEQUENCE [LARGE SCALE GENOMIC DNA]</scope>
    <source>
        <tissue evidence="4">Rhizome</tissue>
    </source>
</reference>
<accession>A0A8J5GFH0</accession>
<dbReference type="Pfam" id="PF00241">
    <property type="entry name" value="Cofilin_ADF"/>
    <property type="match status" value="1"/>
</dbReference>
<name>A0A8J5GFH0_ZINOF</name>
<dbReference type="InterPro" id="IPR004252">
    <property type="entry name" value="Probable_transposase_24"/>
</dbReference>
<protein>
    <recommendedName>
        <fullName evidence="3">ADF-H domain-containing protein</fullName>
    </recommendedName>
</protein>
<organism evidence="4 5">
    <name type="scientific">Zingiber officinale</name>
    <name type="common">Ginger</name>
    <name type="synonym">Amomum zingiber</name>
    <dbReference type="NCBI Taxonomy" id="94328"/>
    <lineage>
        <taxon>Eukaryota</taxon>
        <taxon>Viridiplantae</taxon>
        <taxon>Streptophyta</taxon>
        <taxon>Embryophyta</taxon>
        <taxon>Tracheophyta</taxon>
        <taxon>Spermatophyta</taxon>
        <taxon>Magnoliopsida</taxon>
        <taxon>Liliopsida</taxon>
        <taxon>Zingiberales</taxon>
        <taxon>Zingiberaceae</taxon>
        <taxon>Zingiber</taxon>
    </lineage>
</organism>
<dbReference type="Proteomes" id="UP000734854">
    <property type="component" value="Unassembled WGS sequence"/>
</dbReference>
<dbReference type="PANTHER" id="PTHR33144">
    <property type="entry name" value="OS10G0409366 PROTEIN-RELATED"/>
    <property type="match status" value="1"/>
</dbReference>
<keyword evidence="5" id="KW-1185">Reference proteome</keyword>
<dbReference type="PANTHER" id="PTHR33144:SF25">
    <property type="entry name" value="DUF4216 DOMAIN-CONTAINING PROTEIN"/>
    <property type="match status" value="1"/>
</dbReference>
<feature type="region of interest" description="Disordered" evidence="2">
    <location>
        <begin position="382"/>
        <end position="402"/>
    </location>
</feature>
<comment type="caution">
    <text evidence="4">The sequence shown here is derived from an EMBL/GenBank/DDBJ whole genome shotgun (WGS) entry which is preliminary data.</text>
</comment>
<keyword evidence="1" id="KW-0175">Coiled coil</keyword>
<evidence type="ECO:0000256" key="1">
    <source>
        <dbReference type="SAM" id="Coils"/>
    </source>
</evidence>
<evidence type="ECO:0000259" key="3">
    <source>
        <dbReference type="PROSITE" id="PS51263"/>
    </source>
</evidence>
<dbReference type="EMBL" id="JACMSC010000010">
    <property type="protein sequence ID" value="KAG6502717.1"/>
    <property type="molecule type" value="Genomic_DNA"/>
</dbReference>
<dbReference type="InterPro" id="IPR029006">
    <property type="entry name" value="ADF-H/Gelsolin-like_dom_sf"/>
</dbReference>
<dbReference type="Pfam" id="PF03004">
    <property type="entry name" value="Transposase_24"/>
    <property type="match status" value="1"/>
</dbReference>
<feature type="coiled-coil region" evidence="1">
    <location>
        <begin position="310"/>
        <end position="367"/>
    </location>
</feature>
<dbReference type="GO" id="GO:0003779">
    <property type="term" value="F:actin binding"/>
    <property type="evidence" value="ECO:0007669"/>
    <property type="project" value="InterPro"/>
</dbReference>
<proteinExistence type="predicted"/>
<dbReference type="PROSITE" id="PS51263">
    <property type="entry name" value="ADF_H"/>
    <property type="match status" value="1"/>
</dbReference>
<dbReference type="AlphaFoldDB" id="A0A8J5GFH0"/>
<evidence type="ECO:0000313" key="5">
    <source>
        <dbReference type="Proteomes" id="UP000734854"/>
    </source>
</evidence>
<evidence type="ECO:0000256" key="2">
    <source>
        <dbReference type="SAM" id="MobiDB-lite"/>
    </source>
</evidence>
<feature type="domain" description="ADF-H" evidence="3">
    <location>
        <begin position="401"/>
        <end position="462"/>
    </location>
</feature>
<dbReference type="SUPFAM" id="SSF55753">
    <property type="entry name" value="Actin depolymerizing proteins"/>
    <property type="match status" value="1"/>
</dbReference>